<organism evidence="1 2">
    <name type="scientific">Adineta ricciae</name>
    <name type="common">Rotifer</name>
    <dbReference type="NCBI Taxonomy" id="249248"/>
    <lineage>
        <taxon>Eukaryota</taxon>
        <taxon>Metazoa</taxon>
        <taxon>Spiralia</taxon>
        <taxon>Gnathifera</taxon>
        <taxon>Rotifera</taxon>
        <taxon>Eurotatoria</taxon>
        <taxon>Bdelloidea</taxon>
        <taxon>Adinetida</taxon>
        <taxon>Adinetidae</taxon>
        <taxon>Adineta</taxon>
    </lineage>
</organism>
<dbReference type="EMBL" id="CAJNOR010020553">
    <property type="protein sequence ID" value="CAF1690626.1"/>
    <property type="molecule type" value="Genomic_DNA"/>
</dbReference>
<comment type="caution">
    <text evidence="1">The sequence shown here is derived from an EMBL/GenBank/DDBJ whole genome shotgun (WGS) entry which is preliminary data.</text>
</comment>
<dbReference type="AlphaFoldDB" id="A0A816HTR0"/>
<protein>
    <submittedName>
        <fullName evidence="1">Uncharacterized protein</fullName>
    </submittedName>
</protein>
<accession>A0A816HTR0</accession>
<sequence>STPSEASRSDRTRRLGTLTTGSVPFITTSDEIRNNKRRLLLLTTPENRPFYRTLPFTVKKMSFTKPQKDLPSDTWDDPV</sequence>
<dbReference type="Proteomes" id="UP000663828">
    <property type="component" value="Unassembled WGS sequence"/>
</dbReference>
<gene>
    <name evidence="1" type="ORF">XAT740_LOCUS63820</name>
</gene>
<name>A0A816HTR0_ADIRI</name>
<proteinExistence type="predicted"/>
<reference evidence="1" key="1">
    <citation type="submission" date="2021-02" db="EMBL/GenBank/DDBJ databases">
        <authorList>
            <person name="Nowell W R."/>
        </authorList>
    </citation>
    <scope>NUCLEOTIDE SEQUENCE</scope>
</reference>
<feature type="non-terminal residue" evidence="1">
    <location>
        <position position="1"/>
    </location>
</feature>
<evidence type="ECO:0000313" key="1">
    <source>
        <dbReference type="EMBL" id="CAF1690626.1"/>
    </source>
</evidence>
<evidence type="ECO:0000313" key="2">
    <source>
        <dbReference type="Proteomes" id="UP000663828"/>
    </source>
</evidence>
<keyword evidence="2" id="KW-1185">Reference proteome</keyword>